<dbReference type="Proteomes" id="UP000266188">
    <property type="component" value="Unassembled WGS sequence"/>
</dbReference>
<evidence type="ECO:0000313" key="2">
    <source>
        <dbReference type="Proteomes" id="UP000266188"/>
    </source>
</evidence>
<sequence length="90" mass="9913">MNSVDHPSLSTSDLVFRQWQWERKQNKCTIKVNIQEETSDSSAHLMTAFVGVLESGPTPQNYVIVEGWGQGHCQSGLGVSRFASCGGWGK</sequence>
<keyword evidence="2" id="KW-1185">Reference proteome</keyword>
<accession>A0A3A2Z5D2</accession>
<gene>
    <name evidence="1" type="ORF">PHISCL_09358</name>
</gene>
<dbReference type="EMBL" id="MVGC01000579">
    <property type="protein sequence ID" value="RJE18308.1"/>
    <property type="molecule type" value="Genomic_DNA"/>
</dbReference>
<evidence type="ECO:0000313" key="1">
    <source>
        <dbReference type="EMBL" id="RJE18308.1"/>
    </source>
</evidence>
<organism evidence="1 2">
    <name type="scientific">Aspergillus sclerotialis</name>
    <dbReference type="NCBI Taxonomy" id="2070753"/>
    <lineage>
        <taxon>Eukaryota</taxon>
        <taxon>Fungi</taxon>
        <taxon>Dikarya</taxon>
        <taxon>Ascomycota</taxon>
        <taxon>Pezizomycotina</taxon>
        <taxon>Eurotiomycetes</taxon>
        <taxon>Eurotiomycetidae</taxon>
        <taxon>Eurotiales</taxon>
        <taxon>Aspergillaceae</taxon>
        <taxon>Aspergillus</taxon>
        <taxon>Aspergillus subgen. Polypaecilum</taxon>
    </lineage>
</organism>
<protein>
    <submittedName>
        <fullName evidence="1">Uncharacterized protein</fullName>
    </submittedName>
</protein>
<name>A0A3A2Z5D2_9EURO</name>
<proteinExistence type="predicted"/>
<dbReference type="AlphaFoldDB" id="A0A3A2Z5D2"/>
<comment type="caution">
    <text evidence="1">The sequence shown here is derived from an EMBL/GenBank/DDBJ whole genome shotgun (WGS) entry which is preliminary data.</text>
</comment>
<reference evidence="2" key="1">
    <citation type="submission" date="2017-02" db="EMBL/GenBank/DDBJ databases">
        <authorList>
            <person name="Tafer H."/>
            <person name="Lopandic K."/>
        </authorList>
    </citation>
    <scope>NUCLEOTIDE SEQUENCE [LARGE SCALE GENOMIC DNA]</scope>
    <source>
        <strain evidence="2">CBS 366.77</strain>
    </source>
</reference>